<evidence type="ECO:0000313" key="1">
    <source>
        <dbReference type="EMBL" id="KGM96601.1"/>
    </source>
</evidence>
<sequence>MKELLALLENYIILREENRELYYAIKDKHKEFKDFLSEKLGYSIIIKEDFIKLEKVYGKAESWMGIPGFTEIREYIFFILLLMYLEDKNKEEQFILSFITEYISNYYPNAKIDWTQYRNRKALIKVIKIALSLGIMKNNDGNEDDFSSNESADVLYESTGISKYIVRNFPNDIIKCNTFNELIKFNWDGIEEDRGLLRRNRVYRRLLLSPVVYNEGNYDSDYEYIKKFRSSIQDNFEKNLGWSIHVHKNGAMVVLDDDNKIGDIFPSMKGESEAILLLGTLIREKLDEGSILLNSSDEIILNRKDFNKLLVELREKKGSGFKKELRDCKEEYFIETLLNYMKSFLMAEEKDGDIVLLSVIGKVVGNYPKDYVIKDM</sequence>
<dbReference type="AlphaFoldDB" id="A0A0A0I8G6"/>
<dbReference type="NCBIfam" id="TIGR02678">
    <property type="entry name" value="TIGR02678 family protein"/>
    <property type="match status" value="1"/>
</dbReference>
<dbReference type="EMBL" id="JENJ01000020">
    <property type="protein sequence ID" value="KGM96601.1"/>
    <property type="molecule type" value="Genomic_DNA"/>
</dbReference>
<dbReference type="Proteomes" id="UP000030012">
    <property type="component" value="Unassembled WGS sequence"/>
</dbReference>
<comment type="caution">
    <text evidence="1">The sequence shown here is derived from an EMBL/GenBank/DDBJ whole genome shotgun (WGS) entry which is preliminary data.</text>
</comment>
<dbReference type="OrthoDB" id="1654131at2"/>
<dbReference type="InterPro" id="IPR013494">
    <property type="entry name" value="CHP02678"/>
</dbReference>
<accession>A0A0A0I8G6</accession>
<evidence type="ECO:0000313" key="2">
    <source>
        <dbReference type="Proteomes" id="UP000030012"/>
    </source>
</evidence>
<protein>
    <recommendedName>
        <fullName evidence="3">TIGR02678 family protein</fullName>
    </recommendedName>
</protein>
<organism evidence="1 2">
    <name type="scientific">Clostridium novyi A str. 4552</name>
    <dbReference type="NCBI Taxonomy" id="1444289"/>
    <lineage>
        <taxon>Bacteria</taxon>
        <taxon>Bacillati</taxon>
        <taxon>Bacillota</taxon>
        <taxon>Clostridia</taxon>
        <taxon>Eubacteriales</taxon>
        <taxon>Clostridiaceae</taxon>
        <taxon>Clostridium</taxon>
    </lineage>
</organism>
<evidence type="ECO:0008006" key="3">
    <source>
        <dbReference type="Google" id="ProtNLM"/>
    </source>
</evidence>
<dbReference type="Pfam" id="PF09661">
    <property type="entry name" value="DUF2398"/>
    <property type="match status" value="1"/>
</dbReference>
<dbReference type="RefSeq" id="WP_039254645.1">
    <property type="nucleotide sequence ID" value="NZ_JENJ01000020.1"/>
</dbReference>
<proteinExistence type="predicted"/>
<reference evidence="1 2" key="1">
    <citation type="submission" date="2014-01" db="EMBL/GenBank/DDBJ databases">
        <title>Plasmidome dynamics in the species complex Clostridium novyi sensu lato converts strains of independent lineages into distinctly different pathogens.</title>
        <authorList>
            <person name="Skarin H."/>
            <person name="Segerman B."/>
        </authorList>
    </citation>
    <scope>NUCLEOTIDE SEQUENCE [LARGE SCALE GENOMIC DNA]</scope>
    <source>
        <strain evidence="1 2">4552</strain>
    </source>
</reference>
<name>A0A0A0I8G6_CLONO</name>
<gene>
    <name evidence="1" type="ORF">Z968_06070</name>
</gene>